<comment type="caution">
    <text evidence="3">The sequence shown here is derived from an EMBL/GenBank/DDBJ whole genome shotgun (WGS) entry which is preliminary data.</text>
</comment>
<dbReference type="OrthoDB" id="9792137at2"/>
<dbReference type="EMBL" id="LSTO01000001">
    <property type="protein sequence ID" value="OWW21208.1"/>
    <property type="molecule type" value="Genomic_DNA"/>
</dbReference>
<dbReference type="PANTHER" id="PTHR30143">
    <property type="entry name" value="ACID HYDRATASE"/>
    <property type="match status" value="1"/>
</dbReference>
<dbReference type="Pfam" id="PF01557">
    <property type="entry name" value="FAA_hydrolase"/>
    <property type="match status" value="1"/>
</dbReference>
<dbReference type="InterPro" id="IPR011234">
    <property type="entry name" value="Fumarylacetoacetase-like_C"/>
</dbReference>
<organism evidence="3 4">
    <name type="scientific">Noviherbaspirillum denitrificans</name>
    <dbReference type="NCBI Taxonomy" id="1968433"/>
    <lineage>
        <taxon>Bacteria</taxon>
        <taxon>Pseudomonadati</taxon>
        <taxon>Pseudomonadota</taxon>
        <taxon>Betaproteobacteria</taxon>
        <taxon>Burkholderiales</taxon>
        <taxon>Oxalobacteraceae</taxon>
        <taxon>Noviherbaspirillum</taxon>
    </lineage>
</organism>
<dbReference type="SUPFAM" id="SSF56529">
    <property type="entry name" value="FAH"/>
    <property type="match status" value="1"/>
</dbReference>
<accession>A0A254TNC2</accession>
<dbReference type="Gene3D" id="3.90.850.10">
    <property type="entry name" value="Fumarylacetoacetase-like, C-terminal domain"/>
    <property type="match status" value="1"/>
</dbReference>
<protein>
    <submittedName>
        <fullName evidence="3">2-oxopent-4-enoate hydratase</fullName>
    </submittedName>
</protein>
<dbReference type="Proteomes" id="UP000197535">
    <property type="component" value="Unassembled WGS sequence"/>
</dbReference>
<dbReference type="AlphaFoldDB" id="A0A254TNC2"/>
<feature type="domain" description="Fumarylacetoacetase-like C-terminal" evidence="2">
    <location>
        <begin position="91"/>
        <end position="260"/>
    </location>
</feature>
<evidence type="ECO:0000259" key="2">
    <source>
        <dbReference type="Pfam" id="PF01557"/>
    </source>
</evidence>
<dbReference type="InterPro" id="IPR036663">
    <property type="entry name" value="Fumarylacetoacetase_C_sf"/>
</dbReference>
<proteinExistence type="predicted"/>
<evidence type="ECO:0000313" key="3">
    <source>
        <dbReference type="EMBL" id="OWW21208.1"/>
    </source>
</evidence>
<keyword evidence="1" id="KW-0456">Lyase</keyword>
<dbReference type="InterPro" id="IPR050772">
    <property type="entry name" value="Hydratase-Decarb/MhpD_sf"/>
</dbReference>
<keyword evidence="4" id="KW-1185">Reference proteome</keyword>
<dbReference type="GO" id="GO:0008684">
    <property type="term" value="F:2-oxopent-4-enoate hydratase activity"/>
    <property type="evidence" value="ECO:0007669"/>
    <property type="project" value="TreeGrafter"/>
</dbReference>
<dbReference type="GO" id="GO:0005737">
    <property type="term" value="C:cytoplasm"/>
    <property type="evidence" value="ECO:0007669"/>
    <property type="project" value="TreeGrafter"/>
</dbReference>
<evidence type="ECO:0000256" key="1">
    <source>
        <dbReference type="ARBA" id="ARBA00023239"/>
    </source>
</evidence>
<name>A0A254TNC2_9BURK</name>
<gene>
    <name evidence="3" type="ORF">AYR66_18735</name>
</gene>
<sequence length="262" mass="27647">MALNQEQIEQIGDELYEAWKARRQVAPLTDRVPGITIDDAYQIQLRTIANRAKAGEHHVGKKVGLTARVVQKALGVDQPDFGHLLSGMSYADGDSIDASAFIQPKGEGEIGFILKRDLSGPGLTNADVLAAVECVMPCFEIVDSRITDWRIKVQDTVADNGSSAAFVVGDKAVDPRRVDLATLGMVLEKNGEIIGTGAGAATLGNPVNAVTWLANALGAYGITLKAGELILSGSLSVLFPIQKGDVLRMSLGGVGSASCRFS</sequence>
<dbReference type="RefSeq" id="WP_088708064.1">
    <property type="nucleotide sequence ID" value="NZ_LSTO01000001.1"/>
</dbReference>
<evidence type="ECO:0000313" key="4">
    <source>
        <dbReference type="Proteomes" id="UP000197535"/>
    </source>
</evidence>
<reference evidence="3 4" key="1">
    <citation type="submission" date="2016-02" db="EMBL/GenBank/DDBJ databases">
        <authorList>
            <person name="Wen L."/>
            <person name="He K."/>
            <person name="Yang H."/>
        </authorList>
    </citation>
    <scope>NUCLEOTIDE SEQUENCE [LARGE SCALE GENOMIC DNA]</scope>
    <source>
        <strain evidence="3 4">TSA40</strain>
    </source>
</reference>
<dbReference type="PANTHER" id="PTHR30143:SF0">
    <property type="entry name" value="2-KETO-4-PENTENOATE HYDRATASE"/>
    <property type="match status" value="1"/>
</dbReference>